<dbReference type="Proteomes" id="UP000254958">
    <property type="component" value="Unassembled WGS sequence"/>
</dbReference>
<dbReference type="OrthoDB" id="7275869at2"/>
<evidence type="ECO:0000313" key="1">
    <source>
        <dbReference type="EMBL" id="MBB2186178.1"/>
    </source>
</evidence>
<evidence type="ECO:0000313" key="4">
    <source>
        <dbReference type="Proteomes" id="UP000562982"/>
    </source>
</evidence>
<reference evidence="1 4" key="2">
    <citation type="submission" date="2020-04" db="EMBL/GenBank/DDBJ databases">
        <title>Description of novel Gluconacetobacter.</title>
        <authorList>
            <person name="Sombolestani A."/>
        </authorList>
    </citation>
    <scope>NUCLEOTIDE SEQUENCE [LARGE SCALE GENOMIC DNA]</scope>
    <source>
        <strain evidence="1 4">LMG 1382</strain>
    </source>
</reference>
<evidence type="ECO:0000313" key="3">
    <source>
        <dbReference type="Proteomes" id="UP000254958"/>
    </source>
</evidence>
<comment type="caution">
    <text evidence="2">The sequence shown here is derived from an EMBL/GenBank/DDBJ whole genome shotgun (WGS) entry which is preliminary data.</text>
</comment>
<dbReference type="RefSeq" id="WP_114726855.1">
    <property type="nucleotide sequence ID" value="NZ_BJMI01000002.1"/>
</dbReference>
<dbReference type="AlphaFoldDB" id="A0A370G856"/>
<keyword evidence="3" id="KW-1185">Reference proteome</keyword>
<protein>
    <submittedName>
        <fullName evidence="2">Uncharacterized protein</fullName>
    </submittedName>
</protein>
<gene>
    <name evidence="2" type="ORF">C7453_103174</name>
    <name evidence="1" type="ORF">HLH32_07220</name>
</gene>
<dbReference type="EMBL" id="JABEQI010000003">
    <property type="protein sequence ID" value="MBB2186178.1"/>
    <property type="molecule type" value="Genomic_DNA"/>
</dbReference>
<name>A0A370G856_GLULI</name>
<dbReference type="Proteomes" id="UP000562982">
    <property type="component" value="Unassembled WGS sequence"/>
</dbReference>
<evidence type="ECO:0000313" key="2">
    <source>
        <dbReference type="EMBL" id="RDI38714.1"/>
    </source>
</evidence>
<dbReference type="EMBL" id="QQAW01000003">
    <property type="protein sequence ID" value="RDI38714.1"/>
    <property type="molecule type" value="Genomic_DNA"/>
</dbReference>
<organism evidence="2 3">
    <name type="scientific">Gluconacetobacter liquefaciens</name>
    <name type="common">Acetobacter liquefaciens</name>
    <dbReference type="NCBI Taxonomy" id="89584"/>
    <lineage>
        <taxon>Bacteria</taxon>
        <taxon>Pseudomonadati</taxon>
        <taxon>Pseudomonadota</taxon>
        <taxon>Alphaproteobacteria</taxon>
        <taxon>Acetobacterales</taxon>
        <taxon>Acetobacteraceae</taxon>
        <taxon>Gluconacetobacter</taxon>
    </lineage>
</organism>
<reference evidence="2 3" key="1">
    <citation type="submission" date="2018-07" db="EMBL/GenBank/DDBJ databases">
        <title>Genomic Encyclopedia of Type Strains, Phase IV (KMG-IV): sequencing the most valuable type-strain genomes for metagenomic binning, comparative biology and taxonomic classification.</title>
        <authorList>
            <person name="Goeker M."/>
        </authorList>
    </citation>
    <scope>NUCLEOTIDE SEQUENCE [LARGE SCALE GENOMIC DNA]</scope>
    <source>
        <strain evidence="2 3">DSM 5603</strain>
    </source>
</reference>
<proteinExistence type="predicted"/>
<sequence>MKLTNGSRLFCVIFTMTMLSTSKKTSFASPIQDNLQVTNIFQADQDERTTLLHGKTTAADWAKLAKRDEERRTILSALMKHGALHSAADYTHAAMVYQHAETSDGYLLAHCLAMTAVSLGDENARWLEAATLDRYLQEIGRPQIFGTQFTAAPGKDVTQAPYNREFLTDQNRAAFNVPSLADQELKRKTLKPF</sequence>
<accession>A0A370G856</accession>